<proteinExistence type="predicted"/>
<accession>A0AAN8J294</accession>
<evidence type="ECO:0000313" key="3">
    <source>
        <dbReference type="Proteomes" id="UP001331761"/>
    </source>
</evidence>
<dbReference type="EMBL" id="WIXE01008763">
    <property type="protein sequence ID" value="KAK5979009.1"/>
    <property type="molecule type" value="Genomic_DNA"/>
</dbReference>
<keyword evidence="3" id="KW-1185">Reference proteome</keyword>
<dbReference type="SUPFAM" id="SSF57424">
    <property type="entry name" value="LDL receptor-like module"/>
    <property type="match status" value="1"/>
</dbReference>
<dbReference type="InterPro" id="IPR036055">
    <property type="entry name" value="LDL_receptor-like_sf"/>
</dbReference>
<dbReference type="Proteomes" id="UP001331761">
    <property type="component" value="Unassembled WGS sequence"/>
</dbReference>
<reference evidence="2 3" key="1">
    <citation type="submission" date="2019-10" db="EMBL/GenBank/DDBJ databases">
        <title>Assembly and Annotation for the nematode Trichostrongylus colubriformis.</title>
        <authorList>
            <person name="Martin J."/>
        </authorList>
    </citation>
    <scope>NUCLEOTIDE SEQUENCE [LARGE SCALE GENOMIC DNA]</scope>
    <source>
        <strain evidence="2">G859</strain>
        <tissue evidence="2">Whole worm</tissue>
    </source>
</reference>
<feature type="non-terminal residue" evidence="2">
    <location>
        <position position="1"/>
    </location>
</feature>
<dbReference type="Gene3D" id="4.10.400.10">
    <property type="entry name" value="Low-density Lipoprotein Receptor"/>
    <property type="match status" value="1"/>
</dbReference>
<evidence type="ECO:0000256" key="1">
    <source>
        <dbReference type="ARBA" id="ARBA00023157"/>
    </source>
</evidence>
<name>A0AAN8J294_TRICO</name>
<gene>
    <name evidence="2" type="ORF">GCK32_022000</name>
</gene>
<organism evidence="2 3">
    <name type="scientific">Trichostrongylus colubriformis</name>
    <name type="common">Black scour worm</name>
    <dbReference type="NCBI Taxonomy" id="6319"/>
    <lineage>
        <taxon>Eukaryota</taxon>
        <taxon>Metazoa</taxon>
        <taxon>Ecdysozoa</taxon>
        <taxon>Nematoda</taxon>
        <taxon>Chromadorea</taxon>
        <taxon>Rhabditida</taxon>
        <taxon>Rhabditina</taxon>
        <taxon>Rhabditomorpha</taxon>
        <taxon>Strongyloidea</taxon>
        <taxon>Trichostrongylidae</taxon>
        <taxon>Trichostrongylus</taxon>
    </lineage>
</organism>
<comment type="caution">
    <text evidence="2">The sequence shown here is derived from an EMBL/GenBank/DDBJ whole genome shotgun (WGS) entry which is preliminary data.</text>
</comment>
<dbReference type="AlphaFoldDB" id="A0AAN8J294"/>
<keyword evidence="1" id="KW-1015">Disulfide bond</keyword>
<protein>
    <submittedName>
        <fullName evidence="2">Uncharacterized protein</fullName>
    </submittedName>
</protein>
<evidence type="ECO:0000313" key="2">
    <source>
        <dbReference type="EMBL" id="KAK5979009.1"/>
    </source>
</evidence>
<sequence>CLPWQLDCGFGSPRCISRKKISDGRIDCYSGLDEELQGSQQQKCLLQDAHHIFSFAKIRALASIRPCSRMAFDSARMAVMSVSSILKK</sequence>